<reference evidence="8 9" key="1">
    <citation type="submission" date="2015-04" db="EMBL/GenBank/DDBJ databases">
        <title>Complete genome sequence of Schizopora paradoxa KUC8140, a cosmopolitan wood degrader in East Asia.</title>
        <authorList>
            <consortium name="DOE Joint Genome Institute"/>
            <person name="Min B."/>
            <person name="Park H."/>
            <person name="Jang Y."/>
            <person name="Kim J.-J."/>
            <person name="Kim K.H."/>
            <person name="Pangilinan J."/>
            <person name="Lipzen A."/>
            <person name="Riley R."/>
            <person name="Grigoriev I.V."/>
            <person name="Spatafora J.W."/>
            <person name="Choi I.-G."/>
        </authorList>
    </citation>
    <scope>NUCLEOTIDE SEQUENCE [LARGE SCALE GENOMIC DNA]</scope>
    <source>
        <strain evidence="8 9">KUC8140</strain>
    </source>
</reference>
<dbReference type="PANTHER" id="PTHR23502:SF186">
    <property type="entry name" value="MAJOR FACILITATOR SUPERFAMILY (MFS) PROFILE DOMAIN-CONTAINING PROTEIN"/>
    <property type="match status" value="1"/>
</dbReference>
<dbReference type="Gene3D" id="1.20.1250.20">
    <property type="entry name" value="MFS general substrate transporter like domains"/>
    <property type="match status" value="1"/>
</dbReference>
<gene>
    <name evidence="8" type="ORF">SCHPADRAFT_874473</name>
</gene>
<organism evidence="8 9">
    <name type="scientific">Schizopora paradoxa</name>
    <dbReference type="NCBI Taxonomy" id="27342"/>
    <lineage>
        <taxon>Eukaryota</taxon>
        <taxon>Fungi</taxon>
        <taxon>Dikarya</taxon>
        <taxon>Basidiomycota</taxon>
        <taxon>Agaricomycotina</taxon>
        <taxon>Agaricomycetes</taxon>
        <taxon>Hymenochaetales</taxon>
        <taxon>Schizoporaceae</taxon>
        <taxon>Schizopora</taxon>
    </lineage>
</organism>
<feature type="transmembrane region" description="Helical" evidence="7">
    <location>
        <begin position="34"/>
        <end position="55"/>
    </location>
</feature>
<evidence type="ECO:0000256" key="5">
    <source>
        <dbReference type="ARBA" id="ARBA00022989"/>
    </source>
</evidence>
<evidence type="ECO:0000256" key="2">
    <source>
        <dbReference type="ARBA" id="ARBA00022448"/>
    </source>
</evidence>
<feature type="transmembrane region" description="Helical" evidence="7">
    <location>
        <begin position="75"/>
        <end position="93"/>
    </location>
</feature>
<dbReference type="PANTHER" id="PTHR23502">
    <property type="entry name" value="MAJOR FACILITATOR SUPERFAMILY"/>
    <property type="match status" value="1"/>
</dbReference>
<proteinExistence type="predicted"/>
<dbReference type="STRING" id="27342.A0A0H2RMP0"/>
<evidence type="ECO:0000256" key="3">
    <source>
        <dbReference type="ARBA" id="ARBA00022475"/>
    </source>
</evidence>
<keyword evidence="9" id="KW-1185">Reference proteome</keyword>
<keyword evidence="4 7" id="KW-0812">Transmembrane</keyword>
<dbReference type="GO" id="GO:0022857">
    <property type="term" value="F:transmembrane transporter activity"/>
    <property type="evidence" value="ECO:0007669"/>
    <property type="project" value="InterPro"/>
</dbReference>
<evidence type="ECO:0000313" key="9">
    <source>
        <dbReference type="Proteomes" id="UP000053477"/>
    </source>
</evidence>
<dbReference type="GO" id="GO:0005886">
    <property type="term" value="C:plasma membrane"/>
    <property type="evidence" value="ECO:0007669"/>
    <property type="project" value="UniProtKB-SubCell"/>
</dbReference>
<keyword evidence="2" id="KW-0813">Transport</keyword>
<dbReference type="InParanoid" id="A0A0H2RMP0"/>
<feature type="transmembrane region" description="Helical" evidence="7">
    <location>
        <begin position="267"/>
        <end position="286"/>
    </location>
</feature>
<sequence>MSDAGSSGSERVHLVTFTAHDTDDARNWSTLKKVLVVAQVSLLTFTAGFGSPIFAPAELQLIERFRVNQATADSGLAVFVLGFSFGPLFCPMSEMYGRRLPFLISWPLLVVCTVPSAFSTSVPVIIVFRLFAGCFAACASNNGIGIITDMFDNSDVHARSKALAWLALTFCIGPCLALPVGFYVVAKAGPEFWVLRVFFFFTAALLPVVWLFPETHGPTILANRAKKMRKEGVIGARAAHEEHHVSWGQIIAVHILRPAKMLLREPIIQGSCIWMGIASAVVYLMFEVYPIIYLEQHGFSVAFTGLPFFSLVIGFVLGVGFLPILLKFVLPIPFPKFLQPSTVTSNSPEAIMKVSLIGCILMPISLFWMAWTSQPETHWAISAASGIPFAFSTLLVILTFVTYTSQTYSVYTNSASACNSFFRSIASAVLAIASHKIISSLGSNWGISLFGFLTFGLLPIPLIFLRYGQNMRAKSRFAQEASSIVEKTLEVASDNTSVERGDELEVEKRVSLTSSSEV</sequence>
<dbReference type="AlphaFoldDB" id="A0A0H2RMP0"/>
<evidence type="ECO:0000256" key="7">
    <source>
        <dbReference type="SAM" id="Phobius"/>
    </source>
</evidence>
<protein>
    <submittedName>
        <fullName evidence="8">MFS general substrate transporter</fullName>
    </submittedName>
</protein>
<keyword evidence="5 7" id="KW-1133">Transmembrane helix</keyword>
<dbReference type="SUPFAM" id="SSF103473">
    <property type="entry name" value="MFS general substrate transporter"/>
    <property type="match status" value="1"/>
</dbReference>
<evidence type="ECO:0000256" key="1">
    <source>
        <dbReference type="ARBA" id="ARBA00004651"/>
    </source>
</evidence>
<evidence type="ECO:0000256" key="6">
    <source>
        <dbReference type="ARBA" id="ARBA00023136"/>
    </source>
</evidence>
<feature type="transmembrane region" description="Helical" evidence="7">
    <location>
        <begin position="163"/>
        <end position="186"/>
    </location>
</feature>
<dbReference type="EMBL" id="KQ085964">
    <property type="protein sequence ID" value="KLO13139.1"/>
    <property type="molecule type" value="Genomic_DNA"/>
</dbReference>
<feature type="transmembrane region" description="Helical" evidence="7">
    <location>
        <begin position="192"/>
        <end position="212"/>
    </location>
</feature>
<accession>A0A0H2RMP0</accession>
<comment type="subcellular location">
    <subcellularLocation>
        <location evidence="1">Cell membrane</location>
        <topology evidence="1">Multi-pass membrane protein</topology>
    </subcellularLocation>
</comment>
<feature type="transmembrane region" description="Helical" evidence="7">
    <location>
        <begin position="124"/>
        <end position="151"/>
    </location>
</feature>
<dbReference type="Pfam" id="PF07690">
    <property type="entry name" value="MFS_1"/>
    <property type="match status" value="1"/>
</dbReference>
<dbReference type="OrthoDB" id="9986881at2759"/>
<keyword evidence="3" id="KW-1003">Cell membrane</keyword>
<feature type="transmembrane region" description="Helical" evidence="7">
    <location>
        <begin position="350"/>
        <end position="371"/>
    </location>
</feature>
<feature type="transmembrane region" description="Helical" evidence="7">
    <location>
        <begin position="306"/>
        <end position="330"/>
    </location>
</feature>
<evidence type="ECO:0000313" key="8">
    <source>
        <dbReference type="EMBL" id="KLO13139.1"/>
    </source>
</evidence>
<feature type="transmembrane region" description="Helical" evidence="7">
    <location>
        <begin position="100"/>
        <end position="118"/>
    </location>
</feature>
<keyword evidence="6 7" id="KW-0472">Membrane</keyword>
<dbReference type="Proteomes" id="UP000053477">
    <property type="component" value="Unassembled WGS sequence"/>
</dbReference>
<dbReference type="InterPro" id="IPR011701">
    <property type="entry name" value="MFS"/>
</dbReference>
<feature type="transmembrane region" description="Helical" evidence="7">
    <location>
        <begin position="377"/>
        <end position="401"/>
    </location>
</feature>
<dbReference type="InterPro" id="IPR036259">
    <property type="entry name" value="MFS_trans_sf"/>
</dbReference>
<evidence type="ECO:0000256" key="4">
    <source>
        <dbReference type="ARBA" id="ARBA00022692"/>
    </source>
</evidence>
<name>A0A0H2RMP0_9AGAM</name>
<feature type="transmembrane region" description="Helical" evidence="7">
    <location>
        <begin position="445"/>
        <end position="467"/>
    </location>
</feature>